<keyword evidence="1" id="KW-0175">Coiled coil</keyword>
<name>A0A478FQ82_9MOLU</name>
<proteinExistence type="predicted"/>
<evidence type="ECO:0000313" key="3">
    <source>
        <dbReference type="Proteomes" id="UP000324831"/>
    </source>
</evidence>
<comment type="caution">
    <text evidence="2">The sequence shown here is derived from an EMBL/GenBank/DDBJ whole genome shotgun (WGS) entry which is preliminary data.</text>
</comment>
<dbReference type="EMBL" id="BIMN01000002">
    <property type="protein sequence ID" value="GCE63452.1"/>
    <property type="molecule type" value="Genomic_DNA"/>
</dbReference>
<organism evidence="2 3">
    <name type="scientific">Candidatus Mycoplasma haematohominis</name>
    <dbReference type="NCBI Taxonomy" id="1494318"/>
    <lineage>
        <taxon>Bacteria</taxon>
        <taxon>Bacillati</taxon>
        <taxon>Mycoplasmatota</taxon>
        <taxon>Mollicutes</taxon>
        <taxon>Mycoplasmataceae</taxon>
        <taxon>Mycoplasma</taxon>
    </lineage>
</organism>
<sequence length="321" mass="36172">MQYLLLSSPILGQGAKIGFSASLLLVSATATIFSFNAPTQEKINEIQKINEPVKNFFNTTLSQAFTQGGSSIYEKYKNWFGEEIKENISKESLEKITNQLKEWGTGTKSWGGAIETTFKNGIVEEINYYLFQLGGVIKAVIRNIPLIARDSIIEGIRGETPAEGNKKVLFGYQEIQKLVKSPKMINFLEAAKEVLQVHGKVLNNLTYRDGKAIINTFKHLSQKDEARIESALSLLETNSKSVKSKNYLEHETQKLLKDIFLGEGWKKMKGEVEKLKKQLEEMEVQVKEALKEAGISVEIEQFKKLLEGLKGSLPEFEETQE</sequence>
<accession>A0A478FQ82</accession>
<evidence type="ECO:0000313" key="2">
    <source>
        <dbReference type="EMBL" id="GCE63452.1"/>
    </source>
</evidence>
<feature type="coiled-coil region" evidence="1">
    <location>
        <begin position="265"/>
        <end position="292"/>
    </location>
</feature>
<gene>
    <name evidence="2" type="ORF">MHSWG343_04490</name>
</gene>
<reference evidence="2 3" key="1">
    <citation type="submission" date="2019-01" db="EMBL/GenBank/DDBJ databases">
        <title>Draft genome sequences of Candidatus Mycoplasma haemohominis SWG34-3 identified from a patient with pyrexia, anemia and liver dysfunction.</title>
        <authorList>
            <person name="Sekizuka T."/>
            <person name="Hattori N."/>
            <person name="Katano H."/>
            <person name="Takuma T."/>
            <person name="Ito T."/>
            <person name="Arai N."/>
            <person name="Yanai R."/>
            <person name="Ishii S."/>
            <person name="Miura Y."/>
            <person name="Tokunaga T."/>
            <person name="Watanabe H."/>
            <person name="Nomura N."/>
            <person name="Eguchi J."/>
            <person name="Arai T."/>
            <person name="Hasegawa H."/>
            <person name="Nakamaki T."/>
            <person name="Wakita T."/>
            <person name="Niki Y."/>
            <person name="Kuroda M."/>
        </authorList>
    </citation>
    <scope>NUCLEOTIDE SEQUENCE [LARGE SCALE GENOMIC DNA]</scope>
    <source>
        <strain evidence="2">SWG34-3</strain>
    </source>
</reference>
<evidence type="ECO:0000256" key="1">
    <source>
        <dbReference type="SAM" id="Coils"/>
    </source>
</evidence>
<dbReference type="Proteomes" id="UP000324831">
    <property type="component" value="Unassembled WGS sequence"/>
</dbReference>
<protein>
    <submittedName>
        <fullName evidence="2">Uncharacterized protein</fullName>
    </submittedName>
</protein>
<dbReference type="AlphaFoldDB" id="A0A478FQ82"/>